<reference evidence="1 2" key="1">
    <citation type="submission" date="2017-06" db="EMBL/GenBank/DDBJ databases">
        <title>Novel microbial phyla capable of carbon fixation and sulfur reduction in deep-sea sediments.</title>
        <authorList>
            <person name="Huang J."/>
            <person name="Baker B."/>
            <person name="Wang Y."/>
        </authorList>
    </citation>
    <scope>NUCLEOTIDE SEQUENCE [LARGE SCALE GENOMIC DNA]</scope>
    <source>
        <strain evidence="1">B3_TA06</strain>
    </source>
</reference>
<proteinExistence type="predicted"/>
<gene>
    <name evidence="1" type="ORF">CEE36_08835</name>
</gene>
<comment type="caution">
    <text evidence="1">The sequence shown here is derived from an EMBL/GenBank/DDBJ whole genome shotgun (WGS) entry which is preliminary data.</text>
</comment>
<dbReference type="EMBL" id="NJBO01000015">
    <property type="protein sequence ID" value="TKJ40962.1"/>
    <property type="molecule type" value="Genomic_DNA"/>
</dbReference>
<dbReference type="Proteomes" id="UP000317778">
    <property type="component" value="Unassembled WGS sequence"/>
</dbReference>
<organism evidence="1 2">
    <name type="scientific">candidate division TA06 bacterium B3_TA06</name>
    <dbReference type="NCBI Taxonomy" id="2012487"/>
    <lineage>
        <taxon>Bacteria</taxon>
        <taxon>Bacteria division TA06</taxon>
    </lineage>
</organism>
<sequence>MKRTITSTDIYVAAHINGDCFIYGGDEPVLNDDGFYQGFVLAFIGPSGLYNLDPGSCVRLYFETRVKKDQFVTTK</sequence>
<dbReference type="AlphaFoldDB" id="A0A532V1G4"/>
<name>A0A532V1G4_UNCT6</name>
<protein>
    <submittedName>
        <fullName evidence="1">Uncharacterized protein</fullName>
    </submittedName>
</protein>
<accession>A0A532V1G4</accession>
<evidence type="ECO:0000313" key="2">
    <source>
        <dbReference type="Proteomes" id="UP000317778"/>
    </source>
</evidence>
<evidence type="ECO:0000313" key="1">
    <source>
        <dbReference type="EMBL" id="TKJ40962.1"/>
    </source>
</evidence>